<feature type="transmembrane region" description="Helical" evidence="1">
    <location>
        <begin position="227"/>
        <end position="247"/>
    </location>
</feature>
<evidence type="ECO:0000313" key="5">
    <source>
        <dbReference type="Proteomes" id="UP001179181"/>
    </source>
</evidence>
<dbReference type="InterPro" id="IPR029062">
    <property type="entry name" value="Class_I_gatase-like"/>
</dbReference>
<dbReference type="InterPro" id="IPR029010">
    <property type="entry name" value="ThuA-like"/>
</dbReference>
<proteinExistence type="predicted"/>
<keyword evidence="1" id="KW-0472">Membrane</keyword>
<feature type="transmembrane region" description="Helical" evidence="1">
    <location>
        <begin position="370"/>
        <end position="391"/>
    </location>
</feature>
<feature type="transmembrane region" description="Helical" evidence="1">
    <location>
        <begin position="133"/>
        <end position="155"/>
    </location>
</feature>
<dbReference type="Proteomes" id="UP001179181">
    <property type="component" value="Unassembled WGS sequence"/>
</dbReference>
<dbReference type="PANTHER" id="PTHR40469:SF2">
    <property type="entry name" value="GALACTOSE-BINDING DOMAIN-LIKE SUPERFAMILY PROTEIN"/>
    <property type="match status" value="1"/>
</dbReference>
<feature type="transmembrane region" description="Helical" evidence="1">
    <location>
        <begin position="103"/>
        <end position="121"/>
    </location>
</feature>
<feature type="transmembrane region" description="Helical" evidence="1">
    <location>
        <begin position="41"/>
        <end position="59"/>
    </location>
</feature>
<dbReference type="Pfam" id="PF13231">
    <property type="entry name" value="PMT_2"/>
    <property type="match status" value="1"/>
</dbReference>
<feature type="transmembrane region" description="Helical" evidence="1">
    <location>
        <begin position="313"/>
        <end position="332"/>
    </location>
</feature>
<name>A0ABX0URI8_9BACT</name>
<dbReference type="EMBL" id="JAASQJ010000003">
    <property type="protein sequence ID" value="NIJ54534.1"/>
    <property type="molecule type" value="Genomic_DNA"/>
</dbReference>
<comment type="caution">
    <text evidence="4">The sequence shown here is derived from an EMBL/GenBank/DDBJ whole genome shotgun (WGS) entry which is preliminary data.</text>
</comment>
<sequence>MACHEIKVKDLAGGDCHGDNTFAGSHVNALMPLISSNRFSVFWIMIIATAIRCIVAGSLDLGNDEVYYFTYAVQPDLNHFDHPPLVGILIRLFTFNLHHYGELFMRLPAIVGAAINTWLIAKCGKLVRNEKAGIIAAILYNTSIYTSIVSGVFILPDSVQLVFWLLALYAMLQSAHTKSDSIKNKQILWVGFWAGLAIMSKVHGVFLWAGFLGFITFNKPAWLKNPYLYLSVLITAVIISPILIWNMDNDFITWRFHSERVGPTDFGISWKSFLKTTFGQILYNNPFQFVIFILTMAAVLNNKWFADRTQVQLLLWSSLPIILCTTLVSLVRDTLPHWSGPGFVALMILSAAFVENGLSHARGKLYHQLLNASSALILFVILAGLPLIHLYPGTMGKKSFPNIGNGDATLDLYGWDALLPSFKKIRETDIAGKVMSPDAPIVVHKWFPGAHLYYYVAYPLGMNLLGMGKLSDLHKFQWLNQRYDAILPGDNAYYISPSNNFTDPVAIYGDQFKTYEKAATIVQKRNGATARNWFVYRLKNAKGDAPMPESIQSAGQDNVLIFSKTSGFRHKSIEPAIAAIRKACVQNGWDVQVTENAAMINSKYLAHFKVVVFLSTTGAILSPSQKTDFEKYIENGGGYAGIHSAGDTEHHWPWYRTLLGTLFRDHTFFPTHIPDGELLTESPAHPANQGLPARWHKADEWYNFQDNIRGKPGFEVLLSLNEKSYSSIWYKMDGDHPISWTHSVEKGRMFYTALGHNKETFTDDNAMRHIMGGIKWAGKLD</sequence>
<feature type="transmembrane region" description="Helical" evidence="1">
    <location>
        <begin position="187"/>
        <end position="215"/>
    </location>
</feature>
<dbReference type="Gene3D" id="3.40.50.880">
    <property type="match status" value="1"/>
</dbReference>
<organism evidence="4 5">
    <name type="scientific">Dyadobacter arcticus</name>
    <dbReference type="NCBI Taxonomy" id="1078754"/>
    <lineage>
        <taxon>Bacteria</taxon>
        <taxon>Pseudomonadati</taxon>
        <taxon>Bacteroidota</taxon>
        <taxon>Cytophagia</taxon>
        <taxon>Cytophagales</taxon>
        <taxon>Spirosomataceae</taxon>
        <taxon>Dyadobacter</taxon>
    </lineage>
</organism>
<evidence type="ECO:0000259" key="3">
    <source>
        <dbReference type="Pfam" id="PF13231"/>
    </source>
</evidence>
<dbReference type="InterPro" id="IPR038731">
    <property type="entry name" value="RgtA/B/C-like"/>
</dbReference>
<evidence type="ECO:0000313" key="4">
    <source>
        <dbReference type="EMBL" id="NIJ54534.1"/>
    </source>
</evidence>
<feature type="transmembrane region" description="Helical" evidence="1">
    <location>
        <begin position="338"/>
        <end position="358"/>
    </location>
</feature>
<dbReference type="RefSeq" id="WP_167272844.1">
    <property type="nucleotide sequence ID" value="NZ_JAASQJ010000003.1"/>
</dbReference>
<reference evidence="4 5" key="1">
    <citation type="submission" date="2020-03" db="EMBL/GenBank/DDBJ databases">
        <title>Genomic Encyclopedia of Type Strains, Phase IV (KMG-IV): sequencing the most valuable type-strain genomes for metagenomic binning, comparative biology and taxonomic classification.</title>
        <authorList>
            <person name="Goeker M."/>
        </authorList>
    </citation>
    <scope>NUCLEOTIDE SEQUENCE [LARGE SCALE GENOMIC DNA]</scope>
    <source>
        <strain evidence="4 5">DSM 102865</strain>
    </source>
</reference>
<evidence type="ECO:0000256" key="1">
    <source>
        <dbReference type="SAM" id="Phobius"/>
    </source>
</evidence>
<feature type="domain" description="Glycosyltransferase RgtA/B/C/D-like" evidence="3">
    <location>
        <begin position="81"/>
        <end position="245"/>
    </location>
</feature>
<dbReference type="Pfam" id="PF06283">
    <property type="entry name" value="ThuA"/>
    <property type="match status" value="1"/>
</dbReference>
<keyword evidence="4" id="KW-0315">Glutamine amidotransferase</keyword>
<evidence type="ECO:0000259" key="2">
    <source>
        <dbReference type="Pfam" id="PF06283"/>
    </source>
</evidence>
<dbReference type="SUPFAM" id="SSF52317">
    <property type="entry name" value="Class I glutamine amidotransferase-like"/>
    <property type="match status" value="1"/>
</dbReference>
<keyword evidence="1" id="KW-1133">Transmembrane helix</keyword>
<gene>
    <name evidence="4" type="ORF">FHS68_003716</name>
</gene>
<feature type="transmembrane region" description="Helical" evidence="1">
    <location>
        <begin position="281"/>
        <end position="301"/>
    </location>
</feature>
<dbReference type="PANTHER" id="PTHR40469">
    <property type="entry name" value="SECRETED GLYCOSYL HYDROLASE"/>
    <property type="match status" value="1"/>
</dbReference>
<accession>A0ABX0URI8</accession>
<feature type="domain" description="ThuA-like" evidence="2">
    <location>
        <begin position="558"/>
        <end position="777"/>
    </location>
</feature>
<keyword evidence="5" id="KW-1185">Reference proteome</keyword>
<protein>
    <submittedName>
        <fullName evidence="4">Type 1 glutamine amidotransferase</fullName>
    </submittedName>
</protein>
<keyword evidence="1" id="KW-0812">Transmembrane</keyword>